<organism evidence="1 2">
    <name type="scientific">Flaviaesturariibacter flavus</name>
    <dbReference type="NCBI Taxonomy" id="2502780"/>
    <lineage>
        <taxon>Bacteria</taxon>
        <taxon>Pseudomonadati</taxon>
        <taxon>Bacteroidota</taxon>
        <taxon>Chitinophagia</taxon>
        <taxon>Chitinophagales</taxon>
        <taxon>Chitinophagaceae</taxon>
        <taxon>Flaviaestuariibacter</taxon>
    </lineage>
</organism>
<evidence type="ECO:0000313" key="1">
    <source>
        <dbReference type="EMBL" id="TCJ14255.1"/>
    </source>
</evidence>
<gene>
    <name evidence="1" type="ORF">EPD60_09640</name>
</gene>
<reference evidence="1 2" key="1">
    <citation type="submission" date="2019-03" db="EMBL/GenBank/DDBJ databases">
        <authorList>
            <person name="Kim M.K.M."/>
        </authorList>
    </citation>
    <scope>NUCLEOTIDE SEQUENCE [LARGE SCALE GENOMIC DNA]</scope>
    <source>
        <strain evidence="1 2">17J68-12</strain>
    </source>
</reference>
<dbReference type="RefSeq" id="WP_131449203.1">
    <property type="nucleotide sequence ID" value="NZ_SJZI01000042.1"/>
</dbReference>
<name>A0A4R1BB84_9BACT</name>
<dbReference type="AlphaFoldDB" id="A0A4R1BB84"/>
<dbReference type="OrthoDB" id="120749at2"/>
<comment type="caution">
    <text evidence="1">The sequence shown here is derived from an EMBL/GenBank/DDBJ whole genome shotgun (WGS) entry which is preliminary data.</text>
</comment>
<protein>
    <submittedName>
        <fullName evidence="1">Uncharacterized protein</fullName>
    </submittedName>
</protein>
<dbReference type="EMBL" id="SJZI01000042">
    <property type="protein sequence ID" value="TCJ14255.1"/>
    <property type="molecule type" value="Genomic_DNA"/>
</dbReference>
<evidence type="ECO:0000313" key="2">
    <source>
        <dbReference type="Proteomes" id="UP000295334"/>
    </source>
</evidence>
<accession>A0A4R1BB84</accession>
<sequence>MRTLLKVTMDTNAGNAALADGSLQRIIEQTIDRLNPECAFFYPDHGYRACFMVFDLKDASDIPSIAEPLFTKLGAQVDFCPVMNRDDLQKGLKAAYSSRLETASL</sequence>
<keyword evidence="2" id="KW-1185">Reference proteome</keyword>
<proteinExistence type="predicted"/>
<dbReference type="Proteomes" id="UP000295334">
    <property type="component" value="Unassembled WGS sequence"/>
</dbReference>